<feature type="transmembrane region" description="Helical" evidence="1">
    <location>
        <begin position="76"/>
        <end position="97"/>
    </location>
</feature>
<sequence>MVIFHPTKFGFSGINSLVVVRFILILQMEHFTTKRHFFPFYILLVLMLMLMGGFGIYVILDFYGKWGTPDFVVGDYLLLFLGGFMLMFAIFFLIMYFRNAPIIRLHQDRIAFGKESYDLKEVAALEMTGKFPFGWGISLPEEGACLTFKDGTKKYIFDIMYANGPELKVLLEKKIHNTSEPKAARIRDFNTLRMEDRKLFKGNLFLNFRASILWLIIGIFLWHLVIVPPNHNDVFIFLAVLGIIWFPILAFSTHYFGLTNEYFFVHNHYLYWKKHVYTISSIAEVVFESPGKGPYRLRLITRDYQTKIYAASTLKTKTWLKLKKALEQMGVQVRNEAFPEG</sequence>
<feature type="transmembrane region" description="Helical" evidence="1">
    <location>
        <begin position="204"/>
        <end position="222"/>
    </location>
</feature>
<keyword evidence="3" id="KW-1185">Reference proteome</keyword>
<dbReference type="AlphaFoldDB" id="A0A1M7N5A0"/>
<evidence type="ECO:0000313" key="2">
    <source>
        <dbReference type="EMBL" id="SHM98604.1"/>
    </source>
</evidence>
<dbReference type="Proteomes" id="UP000184513">
    <property type="component" value="Unassembled WGS sequence"/>
</dbReference>
<protein>
    <submittedName>
        <fullName evidence="2">Uncharacterized protein</fullName>
    </submittedName>
</protein>
<accession>A0A1M7N5A0</accession>
<keyword evidence="1" id="KW-0472">Membrane</keyword>
<reference evidence="2 3" key="1">
    <citation type="submission" date="2016-11" db="EMBL/GenBank/DDBJ databases">
        <authorList>
            <person name="Jaros S."/>
            <person name="Januszkiewicz K."/>
            <person name="Wedrychowicz H."/>
        </authorList>
    </citation>
    <scope>NUCLEOTIDE SEQUENCE [LARGE SCALE GENOMIC DNA]</scope>
    <source>
        <strain evidence="2 3">CGMCC 1.6102</strain>
    </source>
</reference>
<keyword evidence="1" id="KW-0812">Transmembrane</keyword>
<name>A0A1M7N5A0_9BACT</name>
<feature type="transmembrane region" description="Helical" evidence="1">
    <location>
        <begin position="38"/>
        <end position="60"/>
    </location>
</feature>
<dbReference type="EMBL" id="FRCY01000005">
    <property type="protein sequence ID" value="SHM98604.1"/>
    <property type="molecule type" value="Genomic_DNA"/>
</dbReference>
<feature type="transmembrane region" description="Helical" evidence="1">
    <location>
        <begin position="6"/>
        <end position="26"/>
    </location>
</feature>
<evidence type="ECO:0000313" key="3">
    <source>
        <dbReference type="Proteomes" id="UP000184513"/>
    </source>
</evidence>
<feature type="transmembrane region" description="Helical" evidence="1">
    <location>
        <begin position="234"/>
        <end position="258"/>
    </location>
</feature>
<gene>
    <name evidence="2" type="ORF">SAMN04488057_10564</name>
</gene>
<organism evidence="2 3">
    <name type="scientific">Cyclobacterium lianum</name>
    <dbReference type="NCBI Taxonomy" id="388280"/>
    <lineage>
        <taxon>Bacteria</taxon>
        <taxon>Pseudomonadati</taxon>
        <taxon>Bacteroidota</taxon>
        <taxon>Cytophagia</taxon>
        <taxon>Cytophagales</taxon>
        <taxon>Cyclobacteriaceae</taxon>
        <taxon>Cyclobacterium</taxon>
    </lineage>
</organism>
<proteinExistence type="predicted"/>
<evidence type="ECO:0000256" key="1">
    <source>
        <dbReference type="SAM" id="Phobius"/>
    </source>
</evidence>
<keyword evidence="1" id="KW-1133">Transmembrane helix</keyword>